<evidence type="ECO:0000256" key="7">
    <source>
        <dbReference type="ARBA" id="ARBA00023128"/>
    </source>
</evidence>
<evidence type="ECO:0000256" key="2">
    <source>
        <dbReference type="ARBA" id="ARBA00006375"/>
    </source>
</evidence>
<dbReference type="RefSeq" id="XP_034253803.1">
    <property type="nucleotide sequence ID" value="XM_034397912.1"/>
</dbReference>
<dbReference type="InterPro" id="IPR023395">
    <property type="entry name" value="MCP_dom_sf"/>
</dbReference>
<keyword evidence="11" id="KW-1185">Reference proteome</keyword>
<evidence type="ECO:0000256" key="10">
    <source>
        <dbReference type="RuleBase" id="RU000488"/>
    </source>
</evidence>
<dbReference type="InterPro" id="IPR018108">
    <property type="entry name" value="MCP_transmembrane"/>
</dbReference>
<dbReference type="Proteomes" id="UP000515158">
    <property type="component" value="Unplaced"/>
</dbReference>
<feature type="repeat" description="Solcar" evidence="9">
    <location>
        <begin position="218"/>
        <end position="309"/>
    </location>
</feature>
<evidence type="ECO:0000256" key="3">
    <source>
        <dbReference type="ARBA" id="ARBA00022448"/>
    </source>
</evidence>
<dbReference type="Pfam" id="PF00153">
    <property type="entry name" value="Mito_carr"/>
    <property type="match status" value="3"/>
</dbReference>
<keyword evidence="7" id="KW-0496">Mitochondrion</keyword>
<feature type="repeat" description="Solcar" evidence="9">
    <location>
        <begin position="108"/>
        <end position="196"/>
    </location>
</feature>
<dbReference type="KEGG" id="tpal:117652799"/>
<dbReference type="PANTHER" id="PTHR24089">
    <property type="entry name" value="SOLUTE CARRIER FAMILY 25"/>
    <property type="match status" value="1"/>
</dbReference>
<dbReference type="PROSITE" id="PS50920">
    <property type="entry name" value="SOLCAR"/>
    <property type="match status" value="3"/>
</dbReference>
<dbReference type="SUPFAM" id="SSF103506">
    <property type="entry name" value="Mitochondrial carrier"/>
    <property type="match status" value="1"/>
</dbReference>
<evidence type="ECO:0000256" key="1">
    <source>
        <dbReference type="ARBA" id="ARBA00004448"/>
    </source>
</evidence>
<gene>
    <name evidence="12" type="primary">LOC117652799</name>
</gene>
<evidence type="ECO:0000256" key="5">
    <source>
        <dbReference type="ARBA" id="ARBA00022737"/>
    </source>
</evidence>
<evidence type="ECO:0000256" key="6">
    <source>
        <dbReference type="ARBA" id="ARBA00022792"/>
    </source>
</evidence>
<feature type="repeat" description="Solcar" evidence="9">
    <location>
        <begin position="10"/>
        <end position="96"/>
    </location>
</feature>
<name>A0A6P9A768_THRPL</name>
<keyword evidence="5" id="KW-0677">Repeat</keyword>
<evidence type="ECO:0000256" key="4">
    <source>
        <dbReference type="ARBA" id="ARBA00022692"/>
    </source>
</evidence>
<dbReference type="AlphaFoldDB" id="A0A6P9A768"/>
<dbReference type="PRINTS" id="PR00926">
    <property type="entry name" value="MITOCARRIER"/>
</dbReference>
<dbReference type="OrthoDB" id="270584at2759"/>
<comment type="similarity">
    <text evidence="2 10">Belongs to the mitochondrial carrier (TC 2.A.29) family.</text>
</comment>
<dbReference type="GO" id="GO:0055085">
    <property type="term" value="P:transmembrane transport"/>
    <property type="evidence" value="ECO:0007669"/>
    <property type="project" value="InterPro"/>
</dbReference>
<proteinExistence type="inferred from homology"/>
<evidence type="ECO:0000256" key="8">
    <source>
        <dbReference type="ARBA" id="ARBA00023136"/>
    </source>
</evidence>
<organism evidence="12">
    <name type="scientific">Thrips palmi</name>
    <name type="common">Melon thrips</name>
    <dbReference type="NCBI Taxonomy" id="161013"/>
    <lineage>
        <taxon>Eukaryota</taxon>
        <taxon>Metazoa</taxon>
        <taxon>Ecdysozoa</taxon>
        <taxon>Arthropoda</taxon>
        <taxon>Hexapoda</taxon>
        <taxon>Insecta</taxon>
        <taxon>Pterygota</taxon>
        <taxon>Neoptera</taxon>
        <taxon>Paraneoptera</taxon>
        <taxon>Thysanoptera</taxon>
        <taxon>Terebrantia</taxon>
        <taxon>Thripoidea</taxon>
        <taxon>Thripidae</taxon>
        <taxon>Thrips</taxon>
    </lineage>
</organism>
<protein>
    <submittedName>
        <fullName evidence="12">Graves disease carrier protein homolog</fullName>
    </submittedName>
</protein>
<dbReference type="GO" id="GO:0005743">
    <property type="term" value="C:mitochondrial inner membrane"/>
    <property type="evidence" value="ECO:0007669"/>
    <property type="project" value="UniProtKB-SubCell"/>
</dbReference>
<dbReference type="Gene3D" id="1.50.40.10">
    <property type="entry name" value="Mitochondrial carrier domain"/>
    <property type="match status" value="1"/>
</dbReference>
<evidence type="ECO:0000313" key="12">
    <source>
        <dbReference type="RefSeq" id="XP_034253803.1"/>
    </source>
</evidence>
<dbReference type="InParanoid" id="A0A6P9A768"/>
<keyword evidence="3 10" id="KW-0813">Transport</keyword>
<comment type="subcellular location">
    <subcellularLocation>
        <location evidence="1">Mitochondrion inner membrane</location>
        <topology evidence="1">Multi-pass membrane protein</topology>
    </subcellularLocation>
</comment>
<dbReference type="PRINTS" id="PR00928">
    <property type="entry name" value="GRAVESDC"/>
</dbReference>
<evidence type="ECO:0000313" key="11">
    <source>
        <dbReference type="Proteomes" id="UP000515158"/>
    </source>
</evidence>
<keyword evidence="8 9" id="KW-0472">Membrane</keyword>
<dbReference type="InterPro" id="IPR002167">
    <property type="entry name" value="GDC-like"/>
</dbReference>
<reference evidence="12" key="1">
    <citation type="submission" date="2025-08" db="UniProtKB">
        <authorList>
            <consortium name="RefSeq"/>
        </authorList>
    </citation>
    <scope>IDENTIFICATION</scope>
    <source>
        <tissue evidence="12">Total insect</tissue>
    </source>
</reference>
<sequence>MTTMFSDQTTEKLKTLLSGGVAGMCSKTTVAPLDRMKILFQAHNNHYKNLGVWSGLKAIVKNENIFALYKGNGAQMVRIFPYAAIQFTAYSTYKRTFSSMCETSTWLGSFLTNFGSGALAGVTAVAMTYPLDTIRARLSFQVKGEHKYKGIVHAGVTIVRNEGGVLALYRGFVPTLCGIFPQAGCNFYFFEQLKNMCMQYFPMYTCNVCEQNTGGLVLSIPAKLACGGVAGAIAQTFSYPLDVTRRRMQLAMMTPETSKFATGMLSTLKMTYQENGIVRGLYRGMSINFYRVCPMCAVSFSTNEMVKQLLGLDTGV</sequence>
<accession>A0A6P9A768</accession>
<dbReference type="GeneID" id="117652799"/>
<keyword evidence="6" id="KW-0999">Mitochondrion inner membrane</keyword>
<evidence type="ECO:0000256" key="9">
    <source>
        <dbReference type="PROSITE-ProRule" id="PRU00282"/>
    </source>
</evidence>
<dbReference type="InterPro" id="IPR002067">
    <property type="entry name" value="MCP"/>
</dbReference>
<keyword evidence="4 9" id="KW-0812">Transmembrane</keyword>